<dbReference type="AlphaFoldDB" id="A0A554LNZ5"/>
<proteinExistence type="predicted"/>
<dbReference type="Proteomes" id="UP000316495">
    <property type="component" value="Unassembled WGS sequence"/>
</dbReference>
<sequence length="45" mass="5328">MKNIQETRYKILASLTRERSGQINSNIQITISEYLEFEIWGLNII</sequence>
<evidence type="ECO:0000313" key="1">
    <source>
        <dbReference type="EMBL" id="TSC94601.1"/>
    </source>
</evidence>
<organism evidence="1 2">
    <name type="scientific">Candidatus Berkelbacteria bacterium Athens1014_28</name>
    <dbReference type="NCBI Taxonomy" id="2017145"/>
    <lineage>
        <taxon>Bacteria</taxon>
        <taxon>Candidatus Berkelbacteria</taxon>
    </lineage>
</organism>
<evidence type="ECO:0000313" key="2">
    <source>
        <dbReference type="Proteomes" id="UP000316495"/>
    </source>
</evidence>
<comment type="caution">
    <text evidence="1">The sequence shown here is derived from an EMBL/GenBank/DDBJ whole genome shotgun (WGS) entry which is preliminary data.</text>
</comment>
<name>A0A554LNZ5_9BACT</name>
<protein>
    <submittedName>
        <fullName evidence="1">Uncharacterized protein</fullName>
    </submittedName>
</protein>
<reference evidence="1 2" key="1">
    <citation type="submission" date="2017-07" db="EMBL/GenBank/DDBJ databases">
        <title>Mechanisms for carbon and nitrogen cycling indicate functional differentiation within the Candidate Phyla Radiation.</title>
        <authorList>
            <person name="Danczak R.E."/>
            <person name="Johnston M.D."/>
            <person name="Kenah C."/>
            <person name="Slattery M."/>
            <person name="Wrighton K.C."/>
            <person name="Wilkins M.J."/>
        </authorList>
    </citation>
    <scope>NUCLEOTIDE SEQUENCE [LARGE SCALE GENOMIC DNA]</scope>
    <source>
        <strain evidence="1">Athens1014_28</strain>
    </source>
</reference>
<accession>A0A554LNZ5</accession>
<gene>
    <name evidence="1" type="ORF">Athens101428_231</name>
</gene>
<dbReference type="EMBL" id="VMGN01000009">
    <property type="protein sequence ID" value="TSC94601.1"/>
    <property type="molecule type" value="Genomic_DNA"/>
</dbReference>